<dbReference type="RefSeq" id="XP_067925572.1">
    <property type="nucleotide sequence ID" value="XM_068062444.1"/>
</dbReference>
<comment type="caution">
    <text evidence="3">The sequence shown here is derived from an EMBL/GenBank/DDBJ whole genome shotgun (WGS) entry which is preliminary data.</text>
</comment>
<dbReference type="GeneID" id="94425655"/>
<feature type="compositionally biased region" description="Polar residues" evidence="1">
    <location>
        <begin position="198"/>
        <end position="213"/>
    </location>
</feature>
<evidence type="ECO:0000313" key="4">
    <source>
        <dbReference type="Proteomes" id="UP000221165"/>
    </source>
</evidence>
<reference evidence="3 4" key="1">
    <citation type="journal article" date="2017" name="Int. J. Parasitol.">
        <title>The genome of the protozoan parasite Cystoisospora suis and a reverse vaccinology approach to identify vaccine candidates.</title>
        <authorList>
            <person name="Palmieri N."/>
            <person name="Shrestha A."/>
            <person name="Ruttkowski B."/>
            <person name="Beck T."/>
            <person name="Vogl C."/>
            <person name="Tomley F."/>
            <person name="Blake D.P."/>
            <person name="Joachim A."/>
        </authorList>
    </citation>
    <scope>NUCLEOTIDE SEQUENCE [LARGE SCALE GENOMIC DNA]</scope>
    <source>
        <strain evidence="3 4">Wien I</strain>
    </source>
</reference>
<dbReference type="SMART" id="SM00995">
    <property type="entry name" value="AD"/>
    <property type="match status" value="1"/>
</dbReference>
<proteinExistence type="predicted"/>
<dbReference type="InterPro" id="IPR047574">
    <property type="entry name" value="AD"/>
</dbReference>
<name>A0A2C6L8U2_9APIC</name>
<dbReference type="InterPro" id="IPR019181">
    <property type="entry name" value="LSM12_ABD"/>
</dbReference>
<feature type="domain" description="AD" evidence="2">
    <location>
        <begin position="96"/>
        <end position="191"/>
    </location>
</feature>
<keyword evidence="4" id="KW-1185">Reference proteome</keyword>
<dbReference type="AlphaFoldDB" id="A0A2C6L8U2"/>
<evidence type="ECO:0000259" key="2">
    <source>
        <dbReference type="PROSITE" id="PS52001"/>
    </source>
</evidence>
<dbReference type="EMBL" id="MIGC01000938">
    <property type="protein sequence ID" value="PHJ23898.1"/>
    <property type="molecule type" value="Genomic_DNA"/>
</dbReference>
<gene>
    <name evidence="3" type="ORF">CSUI_002242</name>
</gene>
<dbReference type="Pfam" id="PF09793">
    <property type="entry name" value="AD"/>
    <property type="match status" value="1"/>
</dbReference>
<feature type="region of interest" description="Disordered" evidence="1">
    <location>
        <begin position="190"/>
        <end position="244"/>
    </location>
</feature>
<dbReference type="PANTHER" id="PTHR13542">
    <property type="entry name" value="LSM12 HOMOLOG"/>
    <property type="match status" value="1"/>
</dbReference>
<dbReference type="InterPro" id="IPR039683">
    <property type="entry name" value="Lsm12-like"/>
</dbReference>
<dbReference type="OrthoDB" id="1057137at2759"/>
<protein>
    <submittedName>
        <fullName evidence="3">Lsm12</fullName>
    </submittedName>
</protein>
<dbReference type="PROSITE" id="PS52001">
    <property type="entry name" value="AD"/>
    <property type="match status" value="1"/>
</dbReference>
<dbReference type="VEuPathDB" id="ToxoDB:CSUI_002242"/>
<organism evidence="3 4">
    <name type="scientific">Cystoisospora suis</name>
    <dbReference type="NCBI Taxonomy" id="483139"/>
    <lineage>
        <taxon>Eukaryota</taxon>
        <taxon>Sar</taxon>
        <taxon>Alveolata</taxon>
        <taxon>Apicomplexa</taxon>
        <taxon>Conoidasida</taxon>
        <taxon>Coccidia</taxon>
        <taxon>Eucoccidiorida</taxon>
        <taxon>Eimeriorina</taxon>
        <taxon>Sarcocystidae</taxon>
        <taxon>Cystoisospora</taxon>
    </lineage>
</organism>
<accession>A0A2C6L8U2</accession>
<dbReference type="Proteomes" id="UP000221165">
    <property type="component" value="Unassembled WGS sequence"/>
</dbReference>
<evidence type="ECO:0000256" key="1">
    <source>
        <dbReference type="SAM" id="MobiDB-lite"/>
    </source>
</evidence>
<evidence type="ECO:0000313" key="3">
    <source>
        <dbReference type="EMBL" id="PHJ23898.1"/>
    </source>
</evidence>
<sequence length="244" mass="26568">MAQVVGPVADTAQAFSSPQYFDFSAHVGSSVSVRTAGGETLSGELYCYDAGQLNLVVLREDKEAGKADFHVVRRGAIIGISIEKPLESRSHLSRPPLLDKSNLDRLEKLALADFEKRKYRIGVGVTAEAQDLFDFIWKTHPDCVWREQDIVIQSLEVSIRPPYDPSSVSGRDWRARERITSVISKFRQRREREAARQLQNGTDPSSSSKSGTRNGAPDSAAQANNACGGVPEAAPAAGGCHKGE</sequence>
<feature type="compositionally biased region" description="Low complexity" evidence="1">
    <location>
        <begin position="226"/>
        <end position="244"/>
    </location>
</feature>